<organism evidence="4 5">
    <name type="scientific">Synechococcus elongatus PCC 11801</name>
    <dbReference type="NCBI Taxonomy" id="2219813"/>
    <lineage>
        <taxon>Bacteria</taxon>
        <taxon>Bacillati</taxon>
        <taxon>Cyanobacteriota</taxon>
        <taxon>Cyanophyceae</taxon>
        <taxon>Synechococcales</taxon>
        <taxon>Synechococcaceae</taxon>
        <taxon>Synechococcus</taxon>
    </lineage>
</organism>
<dbReference type="AlphaFoldDB" id="A0AAN1QQQ3"/>
<dbReference type="Proteomes" id="UP000267249">
    <property type="component" value="Chromosome"/>
</dbReference>
<feature type="region of interest" description="Disordered" evidence="2">
    <location>
        <begin position="39"/>
        <end position="66"/>
    </location>
</feature>
<dbReference type="GO" id="GO:0015074">
    <property type="term" value="P:DNA integration"/>
    <property type="evidence" value="ECO:0007669"/>
    <property type="project" value="InterPro"/>
</dbReference>
<dbReference type="InterPro" id="IPR011010">
    <property type="entry name" value="DNA_brk_join_enz"/>
</dbReference>
<dbReference type="CDD" id="cd00796">
    <property type="entry name" value="INT_Rci_Hp1_C"/>
    <property type="match status" value="1"/>
</dbReference>
<dbReference type="InterPro" id="IPR002104">
    <property type="entry name" value="Integrase_catalytic"/>
</dbReference>
<dbReference type="Gene3D" id="1.10.443.10">
    <property type="entry name" value="Intergrase catalytic core"/>
    <property type="match status" value="1"/>
</dbReference>
<reference evidence="4 5" key="1">
    <citation type="journal article" date="2018" name="Sci. Rep.">
        <title>Genome Features and Biochemical Characteristics of a Robust, Fast Growing and Naturally Transformable Cyanobacterium Synechococcus elongatus PCC 11801 Isolated from India.</title>
        <authorList>
            <person name="Jaiswal D."/>
            <person name="Sengupta A."/>
            <person name="Sohoni S."/>
            <person name="Sengupta S."/>
            <person name="Phadnavis A.G."/>
            <person name="Pakrasi H.B."/>
            <person name="Wangikar P.P."/>
        </authorList>
    </citation>
    <scope>NUCLEOTIDE SEQUENCE [LARGE SCALE GENOMIC DNA]</scope>
    <source>
        <strain evidence="4 5">PCC 11801</strain>
    </source>
</reference>
<sequence length="394" mass="45178">MPRSRRPPFEIATAIAQANERFRMAGLRLRIEQRGDCLGLRGQLPPKPGSDRQRPHQQRLSLGLPPTEAGLREAERQLKIVAGQLLQDSFDWTPYLVWSREPRLKSEDLAAAIWQFEQQFFQDPQRSQRPASTETTWRSAYQPYLRRLQAIAQQQPQRSLSEQLQLTVASYPTQSRSAQLCTTALKAFAAWLDLDLPELPRPLLRGGSLPVQPRQLPSDAAIEQAFLQIPNPAWRFVFGIMATYGLRNHEVFFADYSGLSHGDPEAVIRVLATTKTGEHDVWPFLPDWVEQFELRQIQLPAITTDLNQTTLQRIGQRVTQQFRRYGLPFSPYDLRHAWAVRAIHLGLPDAVAAKMMGHSIAIHTRTYQRWIGRRDQQRAVAETLARWRDRSATA</sequence>
<protein>
    <submittedName>
        <fullName evidence="4">Site-specific integrase</fullName>
    </submittedName>
</protein>
<evidence type="ECO:0000313" key="4">
    <source>
        <dbReference type="EMBL" id="AZB73609.1"/>
    </source>
</evidence>
<gene>
    <name evidence="4" type="ORF">DOP62_02345</name>
</gene>
<evidence type="ECO:0000313" key="5">
    <source>
        <dbReference type="Proteomes" id="UP000267249"/>
    </source>
</evidence>
<name>A0AAN1QQQ3_SYNEL</name>
<dbReference type="GO" id="GO:0006310">
    <property type="term" value="P:DNA recombination"/>
    <property type="evidence" value="ECO:0007669"/>
    <property type="project" value="UniProtKB-KW"/>
</dbReference>
<proteinExistence type="predicted"/>
<dbReference type="SUPFAM" id="SSF56349">
    <property type="entry name" value="DNA breaking-rejoining enzymes"/>
    <property type="match status" value="1"/>
</dbReference>
<dbReference type="PROSITE" id="PS51898">
    <property type="entry name" value="TYR_RECOMBINASE"/>
    <property type="match status" value="1"/>
</dbReference>
<accession>A0AAN1QQQ3</accession>
<feature type="domain" description="Tyr recombinase" evidence="3">
    <location>
        <begin position="211"/>
        <end position="382"/>
    </location>
</feature>
<evidence type="ECO:0000256" key="1">
    <source>
        <dbReference type="ARBA" id="ARBA00023172"/>
    </source>
</evidence>
<evidence type="ECO:0000259" key="3">
    <source>
        <dbReference type="PROSITE" id="PS51898"/>
    </source>
</evidence>
<dbReference type="InterPro" id="IPR013762">
    <property type="entry name" value="Integrase-like_cat_sf"/>
</dbReference>
<dbReference type="EMBL" id="CP030139">
    <property type="protein sequence ID" value="AZB73609.1"/>
    <property type="molecule type" value="Genomic_DNA"/>
</dbReference>
<dbReference type="RefSeq" id="WP_208675258.1">
    <property type="nucleotide sequence ID" value="NZ_CP030139.2"/>
</dbReference>
<evidence type="ECO:0000256" key="2">
    <source>
        <dbReference type="SAM" id="MobiDB-lite"/>
    </source>
</evidence>
<dbReference type="GO" id="GO:0003677">
    <property type="term" value="F:DNA binding"/>
    <property type="evidence" value="ECO:0007669"/>
    <property type="project" value="InterPro"/>
</dbReference>
<keyword evidence="1" id="KW-0233">DNA recombination</keyword>